<dbReference type="EMBL" id="BGZK01000735">
    <property type="protein sequence ID" value="GBP58442.1"/>
    <property type="molecule type" value="Genomic_DNA"/>
</dbReference>
<dbReference type="AlphaFoldDB" id="A0A4C1X6C2"/>
<feature type="region of interest" description="Disordered" evidence="1">
    <location>
        <begin position="105"/>
        <end position="133"/>
    </location>
</feature>
<name>A0A4C1X6C2_EUMVA</name>
<sequence length="133" mass="15180">MWLWLCMSPHQRDVSSLRRYTVELQVGHCNPALLLVPLSDRRWPRARPATGPASTTCVMRHRVLHVTRLHLRQSNTSFSPVPNFAPVLYIEERSYLFRARPAEAAAAGARPARDTRSSAGEHLTKSHFKRMPL</sequence>
<proteinExistence type="predicted"/>
<evidence type="ECO:0000313" key="3">
    <source>
        <dbReference type="Proteomes" id="UP000299102"/>
    </source>
</evidence>
<protein>
    <submittedName>
        <fullName evidence="2">Uncharacterized protein</fullName>
    </submittedName>
</protein>
<gene>
    <name evidence="2" type="ORF">EVAR_36914_1</name>
</gene>
<reference evidence="2 3" key="1">
    <citation type="journal article" date="2019" name="Commun. Biol.">
        <title>The bagworm genome reveals a unique fibroin gene that provides high tensile strength.</title>
        <authorList>
            <person name="Kono N."/>
            <person name="Nakamura H."/>
            <person name="Ohtoshi R."/>
            <person name="Tomita M."/>
            <person name="Numata K."/>
            <person name="Arakawa K."/>
        </authorList>
    </citation>
    <scope>NUCLEOTIDE SEQUENCE [LARGE SCALE GENOMIC DNA]</scope>
</reference>
<dbReference type="Proteomes" id="UP000299102">
    <property type="component" value="Unassembled WGS sequence"/>
</dbReference>
<comment type="caution">
    <text evidence="2">The sequence shown here is derived from an EMBL/GenBank/DDBJ whole genome shotgun (WGS) entry which is preliminary data.</text>
</comment>
<evidence type="ECO:0000313" key="2">
    <source>
        <dbReference type="EMBL" id="GBP58442.1"/>
    </source>
</evidence>
<organism evidence="2 3">
    <name type="scientific">Eumeta variegata</name>
    <name type="common">Bagworm moth</name>
    <name type="synonym">Eumeta japonica</name>
    <dbReference type="NCBI Taxonomy" id="151549"/>
    <lineage>
        <taxon>Eukaryota</taxon>
        <taxon>Metazoa</taxon>
        <taxon>Ecdysozoa</taxon>
        <taxon>Arthropoda</taxon>
        <taxon>Hexapoda</taxon>
        <taxon>Insecta</taxon>
        <taxon>Pterygota</taxon>
        <taxon>Neoptera</taxon>
        <taxon>Endopterygota</taxon>
        <taxon>Lepidoptera</taxon>
        <taxon>Glossata</taxon>
        <taxon>Ditrysia</taxon>
        <taxon>Tineoidea</taxon>
        <taxon>Psychidae</taxon>
        <taxon>Oiketicinae</taxon>
        <taxon>Eumeta</taxon>
    </lineage>
</organism>
<accession>A0A4C1X6C2</accession>
<evidence type="ECO:0000256" key="1">
    <source>
        <dbReference type="SAM" id="MobiDB-lite"/>
    </source>
</evidence>
<keyword evidence="3" id="KW-1185">Reference proteome</keyword>